<dbReference type="InterPro" id="IPR050679">
    <property type="entry name" value="Bact_HTH_transcr_reg"/>
</dbReference>
<protein>
    <submittedName>
        <fullName evidence="5">GntR family transcriptional regulator</fullName>
    </submittedName>
</protein>
<dbReference type="InterPro" id="IPR036388">
    <property type="entry name" value="WH-like_DNA-bd_sf"/>
</dbReference>
<dbReference type="Pfam" id="PF07702">
    <property type="entry name" value="UTRA"/>
    <property type="match status" value="1"/>
</dbReference>
<keyword evidence="6" id="KW-1185">Reference proteome</keyword>
<dbReference type="SMART" id="SM00866">
    <property type="entry name" value="UTRA"/>
    <property type="match status" value="1"/>
</dbReference>
<dbReference type="Gene3D" id="1.10.10.10">
    <property type="entry name" value="Winged helix-like DNA-binding domain superfamily/Winged helix DNA-binding domain"/>
    <property type="match status" value="1"/>
</dbReference>
<keyword evidence="1" id="KW-0805">Transcription regulation</keyword>
<dbReference type="Gene3D" id="3.40.1410.10">
    <property type="entry name" value="Chorismate lyase-like"/>
    <property type="match status" value="1"/>
</dbReference>
<organism evidence="5 6">
    <name type="scientific">Nonomuraea purpurea</name>
    <dbReference type="NCBI Taxonomy" id="1849276"/>
    <lineage>
        <taxon>Bacteria</taxon>
        <taxon>Bacillati</taxon>
        <taxon>Actinomycetota</taxon>
        <taxon>Actinomycetes</taxon>
        <taxon>Streptosporangiales</taxon>
        <taxon>Streptosporangiaceae</taxon>
        <taxon>Nonomuraea</taxon>
    </lineage>
</organism>
<gene>
    <name evidence="5" type="ORF">ACFOY2_25095</name>
</gene>
<dbReference type="InterPro" id="IPR028978">
    <property type="entry name" value="Chorismate_lyase_/UTRA_dom_sf"/>
</dbReference>
<dbReference type="PANTHER" id="PTHR44846">
    <property type="entry name" value="MANNOSYL-D-GLYCERATE TRANSPORT/METABOLISM SYSTEM REPRESSOR MNGR-RELATED"/>
    <property type="match status" value="1"/>
</dbReference>
<keyword evidence="3" id="KW-0804">Transcription</keyword>
<comment type="caution">
    <text evidence="5">The sequence shown here is derived from an EMBL/GenBank/DDBJ whole genome shotgun (WGS) entry which is preliminary data.</text>
</comment>
<dbReference type="Pfam" id="PF00392">
    <property type="entry name" value="GntR"/>
    <property type="match status" value="1"/>
</dbReference>
<sequence length="254" mass="28139">MAPGKHYRDVADIIRQAIASGVYPRGSLLPNEDQLAAELDVNRATVNKALNILKSEGLLRVHMGVGTRVHELPPILRDAAVRHSRAHRERGGVRGSLASELDQLGYTLDSDNTIGPGQPPPDVAHVLEVDPDSDSVIVRARRMRAQDVPIQIATSYIPREIADGTPIAERDPGVGGISSRLAELGYAQAEIEENLQVRPPTPDETRFLRMTPDQRVIEIFHIGWTATNRAVKVNVYILPSYQWNLRYRYPVDPA</sequence>
<feature type="domain" description="HTH gntR-type" evidence="4">
    <location>
        <begin position="4"/>
        <end position="72"/>
    </location>
</feature>
<evidence type="ECO:0000256" key="1">
    <source>
        <dbReference type="ARBA" id="ARBA00023015"/>
    </source>
</evidence>
<dbReference type="InterPro" id="IPR000524">
    <property type="entry name" value="Tscrpt_reg_HTH_GntR"/>
</dbReference>
<dbReference type="SUPFAM" id="SSF46785">
    <property type="entry name" value="Winged helix' DNA-binding domain"/>
    <property type="match status" value="1"/>
</dbReference>
<evidence type="ECO:0000259" key="4">
    <source>
        <dbReference type="PROSITE" id="PS50949"/>
    </source>
</evidence>
<dbReference type="SUPFAM" id="SSF64288">
    <property type="entry name" value="Chorismate lyase-like"/>
    <property type="match status" value="1"/>
</dbReference>
<dbReference type="CDD" id="cd07377">
    <property type="entry name" value="WHTH_GntR"/>
    <property type="match status" value="1"/>
</dbReference>
<dbReference type="SMART" id="SM00345">
    <property type="entry name" value="HTH_GNTR"/>
    <property type="match status" value="1"/>
</dbReference>
<keyword evidence="2" id="KW-0238">DNA-binding</keyword>
<dbReference type="InterPro" id="IPR036390">
    <property type="entry name" value="WH_DNA-bd_sf"/>
</dbReference>
<reference evidence="6" key="1">
    <citation type="journal article" date="2019" name="Int. J. Syst. Evol. Microbiol.">
        <title>The Global Catalogue of Microorganisms (GCM) 10K type strain sequencing project: providing services to taxonomists for standard genome sequencing and annotation.</title>
        <authorList>
            <consortium name="The Broad Institute Genomics Platform"/>
            <consortium name="The Broad Institute Genome Sequencing Center for Infectious Disease"/>
            <person name="Wu L."/>
            <person name="Ma J."/>
        </authorList>
    </citation>
    <scope>NUCLEOTIDE SEQUENCE [LARGE SCALE GENOMIC DNA]</scope>
    <source>
        <strain evidence="6">TBRC 1276</strain>
    </source>
</reference>
<dbReference type="InterPro" id="IPR011663">
    <property type="entry name" value="UTRA"/>
</dbReference>
<accession>A0ABV8G9V8</accession>
<evidence type="ECO:0000256" key="3">
    <source>
        <dbReference type="ARBA" id="ARBA00023163"/>
    </source>
</evidence>
<dbReference type="PANTHER" id="PTHR44846:SF17">
    <property type="entry name" value="GNTR-FAMILY TRANSCRIPTIONAL REGULATOR"/>
    <property type="match status" value="1"/>
</dbReference>
<dbReference type="PRINTS" id="PR00035">
    <property type="entry name" value="HTHGNTR"/>
</dbReference>
<dbReference type="RefSeq" id="WP_379530538.1">
    <property type="nucleotide sequence ID" value="NZ_JBHSBI010000013.1"/>
</dbReference>
<name>A0ABV8G9V8_9ACTN</name>
<dbReference type="Proteomes" id="UP001595851">
    <property type="component" value="Unassembled WGS sequence"/>
</dbReference>
<dbReference type="PROSITE" id="PS50949">
    <property type="entry name" value="HTH_GNTR"/>
    <property type="match status" value="1"/>
</dbReference>
<evidence type="ECO:0000313" key="6">
    <source>
        <dbReference type="Proteomes" id="UP001595851"/>
    </source>
</evidence>
<proteinExistence type="predicted"/>
<evidence type="ECO:0000256" key="2">
    <source>
        <dbReference type="ARBA" id="ARBA00023125"/>
    </source>
</evidence>
<evidence type="ECO:0000313" key="5">
    <source>
        <dbReference type="EMBL" id="MFC4010528.1"/>
    </source>
</evidence>
<dbReference type="EMBL" id="JBHSBI010000013">
    <property type="protein sequence ID" value="MFC4010528.1"/>
    <property type="molecule type" value="Genomic_DNA"/>
</dbReference>